<proteinExistence type="predicted"/>
<dbReference type="eggNOG" id="COG2931">
    <property type="taxonomic scope" value="Bacteria"/>
</dbReference>
<dbReference type="PANTHER" id="PTHR39431">
    <property type="entry name" value="FRPA/C-RELATED PROTEIN"/>
    <property type="match status" value="1"/>
</dbReference>
<name>A0A016XCJ7_9BURK</name>
<evidence type="ECO:0000313" key="1">
    <source>
        <dbReference type="EMBL" id="EYC49834.1"/>
    </source>
</evidence>
<accession>A0A016XCJ7</accession>
<evidence type="ECO:0008006" key="3">
    <source>
        <dbReference type="Google" id="ProtNLM"/>
    </source>
</evidence>
<protein>
    <recommendedName>
        <fullName evidence="3">VCBS repeat-containing protein</fullName>
    </recommendedName>
</protein>
<dbReference type="PANTHER" id="PTHR39431:SF1">
    <property type="entry name" value="FRPA_C-RELATED PROTEIN"/>
    <property type="match status" value="1"/>
</dbReference>
<dbReference type="OrthoDB" id="9773411at2"/>
<dbReference type="EMBL" id="JEMG01000001">
    <property type="protein sequence ID" value="EYC49834.1"/>
    <property type="molecule type" value="Genomic_DNA"/>
</dbReference>
<reference evidence="1 2" key="1">
    <citation type="submission" date="2014-02" db="EMBL/GenBank/DDBJ databases">
        <title>Draft Genome of Hylemonella gracilis isolated from the Niagara River.</title>
        <authorList>
            <person name="Pawlowski D.R."/>
            <person name="Koudelka G.B."/>
        </authorList>
    </citation>
    <scope>NUCLEOTIDE SEQUENCE [LARGE SCALE GENOMIC DNA]</scope>
    <source>
        <strain evidence="1 2">Niagara R</strain>
    </source>
</reference>
<evidence type="ECO:0000313" key="2">
    <source>
        <dbReference type="Proteomes" id="UP000023268"/>
    </source>
</evidence>
<sequence length="390" mass="41556">MKISNSTIQLDARHETTAWSRSSQTLRAWVGDATSAPTSRRNLLVDGASPSLTVATISLAAQALAARAQAERGASPSPAAALIADADAAANETEAATNESTTDDGIEPRLRMLVSLIERLTGRLVRVFSAESLRDPGTASPAAVPQTAAAVNATASPSAPLPAGWGLTYDRHDIRVETEHTQFNAQGVVRTADGREIRFDLALLMQRQYIEESHVSLRAGDALRPVDPLILNFDGTAAQLQSLRFSFDLDGDGQTEELPLPGSNFGYLALDLDGNGQIDDGRELFGTRSGDGFADLALHDDDGNGWIDENDAVFSKLSIWTPNLDANGGFSPRLDTLAARQVGALYLGKTDTPFEVRGAKQETLGQLRSSGVYLREDGGAGTMQHLDLMV</sequence>
<gene>
    <name evidence="1" type="ORF">AZ34_01265</name>
</gene>
<organism evidence="1 2">
    <name type="scientific">Hylemonella gracilis str. Niagara R</name>
    <dbReference type="NCBI Taxonomy" id="1458275"/>
    <lineage>
        <taxon>Bacteria</taxon>
        <taxon>Pseudomonadati</taxon>
        <taxon>Pseudomonadota</taxon>
        <taxon>Betaproteobacteria</taxon>
        <taxon>Burkholderiales</taxon>
        <taxon>Comamonadaceae</taxon>
        <taxon>Hylemonella</taxon>
    </lineage>
</organism>
<dbReference type="Proteomes" id="UP000023268">
    <property type="component" value="Unassembled WGS sequence"/>
</dbReference>
<dbReference type="AlphaFoldDB" id="A0A016XCJ7"/>
<dbReference type="STRING" id="1458275.AZ34_01265"/>
<comment type="caution">
    <text evidence="1">The sequence shown here is derived from an EMBL/GenBank/DDBJ whole genome shotgun (WGS) entry which is preliminary data.</text>
</comment>
<dbReference type="RefSeq" id="WP_035603932.1">
    <property type="nucleotide sequence ID" value="NZ_JEMG01000001.1"/>
</dbReference>